<proteinExistence type="predicted"/>
<evidence type="ECO:0000313" key="3">
    <source>
        <dbReference type="Proteomes" id="UP000050509"/>
    </source>
</evidence>
<reference evidence="2 3" key="1">
    <citation type="submission" date="2015-09" db="EMBL/GenBank/DDBJ databases">
        <title>Draft genome sequence of Kouleothrix aurantiaca JCM 19913.</title>
        <authorList>
            <person name="Hemp J."/>
        </authorList>
    </citation>
    <scope>NUCLEOTIDE SEQUENCE [LARGE SCALE GENOMIC DNA]</scope>
    <source>
        <strain evidence="2 3">COM-B</strain>
    </source>
</reference>
<name>A0A0N8PSN9_9CHLR</name>
<protein>
    <recommendedName>
        <fullName evidence="1">Phosphorylated adapter RNA export protein RNA-binding domain-containing protein</fullName>
    </recommendedName>
</protein>
<accession>A0A0N8PSN9</accession>
<dbReference type="EMBL" id="LJCR01000301">
    <property type="protein sequence ID" value="KPV53253.1"/>
    <property type="molecule type" value="Genomic_DNA"/>
</dbReference>
<sequence length="235" mass="26003">MTGSVDREQLNQQMYEVAALLGEDQKAALGQIRAMLLRFGTERVSSWVERAKDLHATGEMTTTEGKPRTLGGVFFFLAKSEMSSAERRQLGLVHTTPPAKPMSWPERLTLFPVLTEEKGTVPTVKITLIGRPGKTEQRGKGFVTVLQNDPPPANLSKVLPAPPADPTHYLTFLPGKQFRKVLEALVANKDDRMIVEGWAAFDPKLGAMCVWAQRVTTVSLERAKRPEKEPSPPES</sequence>
<dbReference type="Pfam" id="PF10258">
    <property type="entry name" value="PHAX_RNA-bd"/>
    <property type="match status" value="1"/>
</dbReference>
<organism evidence="2 3">
    <name type="scientific">Kouleothrix aurantiaca</name>
    <dbReference type="NCBI Taxonomy" id="186479"/>
    <lineage>
        <taxon>Bacteria</taxon>
        <taxon>Bacillati</taxon>
        <taxon>Chloroflexota</taxon>
        <taxon>Chloroflexia</taxon>
        <taxon>Chloroflexales</taxon>
        <taxon>Roseiflexineae</taxon>
        <taxon>Roseiflexaceae</taxon>
        <taxon>Kouleothrix</taxon>
    </lineage>
</organism>
<keyword evidence="3" id="KW-1185">Reference proteome</keyword>
<dbReference type="Gene3D" id="1.10.10.1440">
    <property type="entry name" value="PHAX RNA-binding domain"/>
    <property type="match status" value="1"/>
</dbReference>
<dbReference type="InterPro" id="IPR038092">
    <property type="entry name" value="PHAX_RNA-binding_sf"/>
</dbReference>
<dbReference type="InterPro" id="IPR019385">
    <property type="entry name" value="PHAX_RNA-binding_domain"/>
</dbReference>
<dbReference type="AlphaFoldDB" id="A0A0N8PSN9"/>
<evidence type="ECO:0000259" key="1">
    <source>
        <dbReference type="Pfam" id="PF10258"/>
    </source>
</evidence>
<feature type="domain" description="Phosphorylated adapter RNA export protein RNA-binding" evidence="1">
    <location>
        <begin position="17"/>
        <end position="85"/>
    </location>
</feature>
<gene>
    <name evidence="2" type="ORF">SE17_10715</name>
</gene>
<dbReference type="Proteomes" id="UP000050509">
    <property type="component" value="Unassembled WGS sequence"/>
</dbReference>
<comment type="caution">
    <text evidence="2">The sequence shown here is derived from an EMBL/GenBank/DDBJ whole genome shotgun (WGS) entry which is preliminary data.</text>
</comment>
<evidence type="ECO:0000313" key="2">
    <source>
        <dbReference type="EMBL" id="KPV53253.1"/>
    </source>
</evidence>